<dbReference type="EMBL" id="QPJY01000002">
    <property type="protein sequence ID" value="RCX32297.1"/>
    <property type="molecule type" value="Genomic_DNA"/>
</dbReference>
<gene>
    <name evidence="1" type="ORF">DFQ59_102659</name>
</gene>
<proteinExistence type="predicted"/>
<organism evidence="1 2">
    <name type="scientific">Thioalbus denitrificans</name>
    <dbReference type="NCBI Taxonomy" id="547122"/>
    <lineage>
        <taxon>Bacteria</taxon>
        <taxon>Pseudomonadati</taxon>
        <taxon>Pseudomonadota</taxon>
        <taxon>Gammaproteobacteria</taxon>
        <taxon>Chromatiales</taxon>
        <taxon>Ectothiorhodospiraceae</taxon>
        <taxon>Thioalbus</taxon>
    </lineage>
</organism>
<dbReference type="RefSeq" id="WP_114279098.1">
    <property type="nucleotide sequence ID" value="NZ_QPJY01000002.1"/>
</dbReference>
<dbReference type="Proteomes" id="UP000252707">
    <property type="component" value="Unassembled WGS sequence"/>
</dbReference>
<dbReference type="AlphaFoldDB" id="A0A369CIN6"/>
<accession>A0A369CIN6</accession>
<dbReference type="InterPro" id="IPR026350">
    <property type="entry name" value="GxxExxY"/>
</dbReference>
<dbReference type="NCBIfam" id="TIGR04256">
    <property type="entry name" value="GxxExxY"/>
    <property type="match status" value="1"/>
</dbReference>
<protein>
    <submittedName>
        <fullName evidence="1">GxxExxY protein</fullName>
    </submittedName>
</protein>
<reference evidence="1 2" key="1">
    <citation type="submission" date="2018-07" db="EMBL/GenBank/DDBJ databases">
        <title>Genomic Encyclopedia of Type Strains, Phase IV (KMG-IV): sequencing the most valuable type-strain genomes for metagenomic binning, comparative biology and taxonomic classification.</title>
        <authorList>
            <person name="Goeker M."/>
        </authorList>
    </citation>
    <scope>NUCLEOTIDE SEQUENCE [LARGE SCALE GENOMIC DNA]</scope>
    <source>
        <strain evidence="1 2">DSM 26407</strain>
    </source>
</reference>
<dbReference type="OrthoDB" id="9806869at2"/>
<evidence type="ECO:0000313" key="2">
    <source>
        <dbReference type="Proteomes" id="UP000252707"/>
    </source>
</evidence>
<name>A0A369CIN6_9GAMM</name>
<dbReference type="Pfam" id="PF13366">
    <property type="entry name" value="PDDEXK_3"/>
    <property type="match status" value="1"/>
</dbReference>
<sequence length="137" mass="15352">MDGTRDRELTHRIIGCAFKVHNVLGAGFLEKVYENALVIELRGCGLEVSQQVPLKVMYGSEVIGEYFADLLVEGRILCELKAVRRITTEHEVQLVNYLTATGTDVGLLLNFGPSVEVRKKFLRYQPGTRGHTARLPH</sequence>
<comment type="caution">
    <text evidence="1">The sequence shown here is derived from an EMBL/GenBank/DDBJ whole genome shotgun (WGS) entry which is preliminary data.</text>
</comment>
<keyword evidence="2" id="KW-1185">Reference proteome</keyword>
<evidence type="ECO:0000313" key="1">
    <source>
        <dbReference type="EMBL" id="RCX32297.1"/>
    </source>
</evidence>